<evidence type="ECO:0000313" key="2">
    <source>
        <dbReference type="Proteomes" id="UP000005259"/>
    </source>
</evidence>
<dbReference type="KEGG" id="bti:BTG_07120"/>
<dbReference type="EMBL" id="CP003752">
    <property type="protein sequence ID" value="AFQ14906.1"/>
    <property type="molecule type" value="Genomic_DNA"/>
</dbReference>
<dbReference type="AlphaFoldDB" id="A0A9W3JIG6"/>
<name>A0A9W3JIG6_BACTU</name>
<dbReference type="RefSeq" id="WP_001003329.1">
    <property type="nucleotide sequence ID" value="NC_018500.1"/>
</dbReference>
<protein>
    <submittedName>
        <fullName evidence="1">Bacteriophage protein</fullName>
    </submittedName>
</protein>
<organism evidence="1 2">
    <name type="scientific">Bacillus thuringiensis HD-771</name>
    <dbReference type="NCBI Taxonomy" id="1218175"/>
    <lineage>
        <taxon>Bacteria</taxon>
        <taxon>Bacillati</taxon>
        <taxon>Bacillota</taxon>
        <taxon>Bacilli</taxon>
        <taxon>Bacillales</taxon>
        <taxon>Bacillaceae</taxon>
        <taxon>Bacillus</taxon>
        <taxon>Bacillus cereus group</taxon>
    </lineage>
</organism>
<accession>A0A9W3JIG6</accession>
<reference evidence="1 2" key="1">
    <citation type="submission" date="2012-08" db="EMBL/GenBank/DDBJ databases">
        <authorList>
            <person name="Doggett N."/>
            <person name="Teshima H."/>
            <person name="Bruce D."/>
            <person name="Detter J.C."/>
            <person name="Johnson S.L."/>
            <person name="Han C."/>
        </authorList>
    </citation>
    <scope>NUCLEOTIDE SEQUENCE [LARGE SCALE GENOMIC DNA]</scope>
    <source>
        <strain evidence="1 2">HD-771</strain>
    </source>
</reference>
<dbReference type="Proteomes" id="UP000005259">
    <property type="component" value="Chromosome"/>
</dbReference>
<proteinExistence type="predicted"/>
<gene>
    <name evidence="1" type="ORF">BTG_07120</name>
</gene>
<evidence type="ECO:0000313" key="1">
    <source>
        <dbReference type="EMBL" id="AFQ14906.1"/>
    </source>
</evidence>
<sequence length="133" mass="15456">MNEKSKKLMKEQRSGVKKALEDGFKLLVVEDELAEDEESQLTEEGYNCFILEYGEFRPSSNERTISQSIYVSYLSENQSNLDEQVIDIISWVGKVKMVSFVVSKSDRLQVKDTDRFIDRVVFTFKRVIPIECI</sequence>